<proteinExistence type="predicted"/>
<evidence type="ECO:0000313" key="2">
    <source>
        <dbReference type="Proteomes" id="UP000054107"/>
    </source>
</evidence>
<dbReference type="STRING" id="35722.A0A0B7NLV7"/>
<reference evidence="1 2" key="1">
    <citation type="submission" date="2014-09" db="EMBL/GenBank/DDBJ databases">
        <authorList>
            <person name="Ellenberger Sabrina"/>
        </authorList>
    </citation>
    <scope>NUCLEOTIDE SEQUENCE [LARGE SCALE GENOMIC DNA]</scope>
    <source>
        <strain evidence="1 2">CBS 412.66</strain>
    </source>
</reference>
<name>A0A0B7NLV7_9FUNG</name>
<dbReference type="Proteomes" id="UP000054107">
    <property type="component" value="Unassembled WGS sequence"/>
</dbReference>
<gene>
    <name evidence="1" type="primary">PARPA_13912.1 scaffold 47386</name>
</gene>
<protein>
    <submittedName>
        <fullName evidence="1">Uncharacterized protein</fullName>
    </submittedName>
</protein>
<accession>A0A0B7NLV7</accession>
<dbReference type="OrthoDB" id="2438399at2759"/>
<sequence>MSPNFIKLRPKNIAKLTPNDSGRKAVFTAAVDLEYPSHLPAPPAILSYDGLSKNLARIRTIPLIAFGAGMFGKDLVKMKGLQYGVVGKLFRTLKRREAEGKLIVATIDEFKTSKTCNLSFSDDLNLNKADNSRDVVGVETLMPLTI</sequence>
<dbReference type="AlphaFoldDB" id="A0A0B7NLV7"/>
<organism evidence="1 2">
    <name type="scientific">Parasitella parasitica</name>
    <dbReference type="NCBI Taxonomy" id="35722"/>
    <lineage>
        <taxon>Eukaryota</taxon>
        <taxon>Fungi</taxon>
        <taxon>Fungi incertae sedis</taxon>
        <taxon>Mucoromycota</taxon>
        <taxon>Mucoromycotina</taxon>
        <taxon>Mucoromycetes</taxon>
        <taxon>Mucorales</taxon>
        <taxon>Mucorineae</taxon>
        <taxon>Mucoraceae</taxon>
        <taxon>Parasitella</taxon>
    </lineage>
</organism>
<dbReference type="EMBL" id="LN734054">
    <property type="protein sequence ID" value="CEP19596.1"/>
    <property type="molecule type" value="Genomic_DNA"/>
</dbReference>
<keyword evidence="2" id="KW-1185">Reference proteome</keyword>
<evidence type="ECO:0000313" key="1">
    <source>
        <dbReference type="EMBL" id="CEP19596.1"/>
    </source>
</evidence>